<dbReference type="GO" id="GO:0051539">
    <property type="term" value="F:4 iron, 4 sulfur cluster binding"/>
    <property type="evidence" value="ECO:0007669"/>
    <property type="project" value="UniProtKB-KW"/>
</dbReference>
<evidence type="ECO:0000256" key="5">
    <source>
        <dbReference type="ARBA" id="ARBA00023004"/>
    </source>
</evidence>
<dbReference type="GO" id="GO:0003677">
    <property type="term" value="F:DNA binding"/>
    <property type="evidence" value="ECO:0007669"/>
    <property type="project" value="UniProtKB-KW"/>
</dbReference>
<name>A0A6J7MZI5_9ZZZZ</name>
<dbReference type="GO" id="GO:0046872">
    <property type="term" value="F:metal ion binding"/>
    <property type="evidence" value="ECO:0007669"/>
    <property type="project" value="UniProtKB-KW"/>
</dbReference>
<evidence type="ECO:0000259" key="11">
    <source>
        <dbReference type="PROSITE" id="PS51674"/>
    </source>
</evidence>
<dbReference type="PANTHER" id="PTHR38839">
    <property type="entry name" value="TRANSCRIPTIONAL REGULATOR WHID-RELATED"/>
    <property type="match status" value="1"/>
</dbReference>
<evidence type="ECO:0000256" key="1">
    <source>
        <dbReference type="ARBA" id="ARBA00001966"/>
    </source>
</evidence>
<sequence>MFFPPAQFERKDEKLEREQRAKGICVSCSVRKDCLDYALRIREPHGIWGGLSEVERRALLARESV</sequence>
<evidence type="ECO:0000256" key="8">
    <source>
        <dbReference type="ARBA" id="ARBA00023125"/>
    </source>
</evidence>
<keyword evidence="10" id="KW-0804">Transcription</keyword>
<keyword evidence="3" id="KW-0004">4Fe-4S</keyword>
<feature type="domain" description="4Fe-4S Wbl-type" evidence="11">
    <location>
        <begin position="1"/>
        <end position="58"/>
    </location>
</feature>
<dbReference type="EMBL" id="CAFBMH010000128">
    <property type="protein sequence ID" value="CAB4928527.1"/>
    <property type="molecule type" value="Genomic_DNA"/>
</dbReference>
<dbReference type="Pfam" id="PF02467">
    <property type="entry name" value="Whib"/>
    <property type="match status" value="1"/>
</dbReference>
<evidence type="ECO:0000313" key="13">
    <source>
        <dbReference type="EMBL" id="CAB4835636.1"/>
    </source>
</evidence>
<dbReference type="GO" id="GO:0047134">
    <property type="term" value="F:protein-disulfide reductase [NAD(P)H] activity"/>
    <property type="evidence" value="ECO:0007669"/>
    <property type="project" value="TreeGrafter"/>
</dbReference>
<dbReference type="EMBL" id="CAFABA010000137">
    <property type="protein sequence ID" value="CAB4835636.1"/>
    <property type="molecule type" value="Genomic_DNA"/>
</dbReference>
<dbReference type="InterPro" id="IPR034768">
    <property type="entry name" value="4FE4S_WBL"/>
</dbReference>
<gene>
    <name evidence="12" type="ORF">UFOPK2754_00768</name>
    <name evidence="13" type="ORF">UFOPK3139_02560</name>
    <name evidence="14" type="ORF">UFOPK3543_02516</name>
    <name evidence="15" type="ORF">UFOPK3967_00526</name>
</gene>
<keyword evidence="8" id="KW-0238">DNA-binding</keyword>
<evidence type="ECO:0000313" key="15">
    <source>
        <dbReference type="EMBL" id="CAB4983743.1"/>
    </source>
</evidence>
<proteinExistence type="inferred from homology"/>
<keyword evidence="7" id="KW-0805">Transcription regulation</keyword>
<keyword evidence="6" id="KW-0411">Iron-sulfur</keyword>
<organism evidence="15">
    <name type="scientific">freshwater metagenome</name>
    <dbReference type="NCBI Taxonomy" id="449393"/>
    <lineage>
        <taxon>unclassified sequences</taxon>
        <taxon>metagenomes</taxon>
        <taxon>ecological metagenomes</taxon>
    </lineage>
</organism>
<dbReference type="GO" id="GO:0045454">
    <property type="term" value="P:cell redox homeostasis"/>
    <property type="evidence" value="ECO:0007669"/>
    <property type="project" value="TreeGrafter"/>
</dbReference>
<dbReference type="GO" id="GO:0045892">
    <property type="term" value="P:negative regulation of DNA-templated transcription"/>
    <property type="evidence" value="ECO:0007669"/>
    <property type="project" value="TreeGrafter"/>
</dbReference>
<dbReference type="AlphaFoldDB" id="A0A6J7MZI5"/>
<evidence type="ECO:0000256" key="9">
    <source>
        <dbReference type="ARBA" id="ARBA00023157"/>
    </source>
</evidence>
<comment type="cofactor">
    <cofactor evidence="1">
        <name>[4Fe-4S] cluster</name>
        <dbReference type="ChEBI" id="CHEBI:49883"/>
    </cofactor>
</comment>
<protein>
    <submittedName>
        <fullName evidence="15">Unannotated protein</fullName>
    </submittedName>
</protein>
<dbReference type="InterPro" id="IPR003482">
    <property type="entry name" value="Whib"/>
</dbReference>
<evidence type="ECO:0000313" key="12">
    <source>
        <dbReference type="EMBL" id="CAB4735197.1"/>
    </source>
</evidence>
<keyword evidence="9" id="KW-1015">Disulfide bond</keyword>
<evidence type="ECO:0000256" key="10">
    <source>
        <dbReference type="ARBA" id="ARBA00023163"/>
    </source>
</evidence>
<evidence type="ECO:0000313" key="14">
    <source>
        <dbReference type="EMBL" id="CAB4928527.1"/>
    </source>
</evidence>
<accession>A0A6J7MZI5</accession>
<evidence type="ECO:0000256" key="6">
    <source>
        <dbReference type="ARBA" id="ARBA00023014"/>
    </source>
</evidence>
<evidence type="ECO:0000256" key="2">
    <source>
        <dbReference type="ARBA" id="ARBA00006597"/>
    </source>
</evidence>
<keyword evidence="4" id="KW-0479">Metal-binding</keyword>
<dbReference type="EMBL" id="CAEZYR010000019">
    <property type="protein sequence ID" value="CAB4735197.1"/>
    <property type="molecule type" value="Genomic_DNA"/>
</dbReference>
<reference evidence="15" key="1">
    <citation type="submission" date="2020-05" db="EMBL/GenBank/DDBJ databases">
        <authorList>
            <person name="Chiriac C."/>
            <person name="Salcher M."/>
            <person name="Ghai R."/>
            <person name="Kavagutti S V."/>
        </authorList>
    </citation>
    <scope>NUCLEOTIDE SEQUENCE</scope>
</reference>
<keyword evidence="5" id="KW-0408">Iron</keyword>
<dbReference type="PROSITE" id="PS51674">
    <property type="entry name" value="4FE4S_WBL"/>
    <property type="match status" value="1"/>
</dbReference>
<evidence type="ECO:0000256" key="7">
    <source>
        <dbReference type="ARBA" id="ARBA00023015"/>
    </source>
</evidence>
<comment type="similarity">
    <text evidence="2">Belongs to the WhiB family.</text>
</comment>
<evidence type="ECO:0000256" key="4">
    <source>
        <dbReference type="ARBA" id="ARBA00022723"/>
    </source>
</evidence>
<dbReference type="EMBL" id="CAFBOS010000020">
    <property type="protein sequence ID" value="CAB4983743.1"/>
    <property type="molecule type" value="Genomic_DNA"/>
</dbReference>
<evidence type="ECO:0000256" key="3">
    <source>
        <dbReference type="ARBA" id="ARBA00022485"/>
    </source>
</evidence>